<proteinExistence type="predicted"/>
<accession>A0ABQ1NJG3</accession>
<dbReference type="Proteomes" id="UP000597761">
    <property type="component" value="Unassembled WGS sequence"/>
</dbReference>
<keyword evidence="3" id="KW-1185">Reference proteome</keyword>
<reference evidence="3" key="1">
    <citation type="journal article" date="2019" name="Int. J. Syst. Evol. Microbiol.">
        <title>The Global Catalogue of Microorganisms (GCM) 10K type strain sequencing project: providing services to taxonomists for standard genome sequencing and annotation.</title>
        <authorList>
            <consortium name="The Broad Institute Genomics Platform"/>
            <consortium name="The Broad Institute Genome Sequencing Center for Infectious Disease"/>
            <person name="Wu L."/>
            <person name="Ma J."/>
        </authorList>
    </citation>
    <scope>NUCLEOTIDE SEQUENCE [LARGE SCALE GENOMIC DNA]</scope>
    <source>
        <strain evidence="3">CGMCC 1.15480</strain>
    </source>
</reference>
<name>A0ABQ1NJG3_9MICC</name>
<comment type="caution">
    <text evidence="2">The sequence shown here is derived from an EMBL/GenBank/DDBJ whole genome shotgun (WGS) entry which is preliminary data.</text>
</comment>
<sequence length="59" mass="6037">MSNTPWRHGRDVVATRVTTDEWAVMGEAFHIRPNAPKAAGPAATAGDAGPGLLPGASPT</sequence>
<gene>
    <name evidence="2" type="ORF">GCM10011512_01740</name>
</gene>
<organism evidence="2 3">
    <name type="scientific">Tersicoccus solisilvae</name>
    <dbReference type="NCBI Taxonomy" id="1882339"/>
    <lineage>
        <taxon>Bacteria</taxon>
        <taxon>Bacillati</taxon>
        <taxon>Actinomycetota</taxon>
        <taxon>Actinomycetes</taxon>
        <taxon>Micrococcales</taxon>
        <taxon>Micrococcaceae</taxon>
        <taxon>Tersicoccus</taxon>
    </lineage>
</organism>
<evidence type="ECO:0000313" key="3">
    <source>
        <dbReference type="Proteomes" id="UP000597761"/>
    </source>
</evidence>
<evidence type="ECO:0000256" key="1">
    <source>
        <dbReference type="SAM" id="MobiDB-lite"/>
    </source>
</evidence>
<protein>
    <submittedName>
        <fullName evidence="2">Uncharacterized protein</fullName>
    </submittedName>
</protein>
<dbReference type="EMBL" id="BMJI01000001">
    <property type="protein sequence ID" value="GGC78778.1"/>
    <property type="molecule type" value="Genomic_DNA"/>
</dbReference>
<feature type="region of interest" description="Disordered" evidence="1">
    <location>
        <begin position="34"/>
        <end position="59"/>
    </location>
</feature>
<evidence type="ECO:0000313" key="2">
    <source>
        <dbReference type="EMBL" id="GGC78778.1"/>
    </source>
</evidence>